<dbReference type="NCBIfam" id="NF008239">
    <property type="entry name" value="PRK11013.1"/>
    <property type="match status" value="1"/>
</dbReference>
<keyword evidence="7" id="KW-1185">Reference proteome</keyword>
<evidence type="ECO:0000256" key="2">
    <source>
        <dbReference type="ARBA" id="ARBA00023015"/>
    </source>
</evidence>
<organism evidence="6 7">
    <name type="scientific">Roseateles flavus</name>
    <dbReference type="NCBI Taxonomy" id="3149041"/>
    <lineage>
        <taxon>Bacteria</taxon>
        <taxon>Pseudomonadati</taxon>
        <taxon>Pseudomonadota</taxon>
        <taxon>Betaproteobacteria</taxon>
        <taxon>Burkholderiales</taxon>
        <taxon>Sphaerotilaceae</taxon>
        <taxon>Roseateles</taxon>
    </lineage>
</organism>
<dbReference type="RefSeq" id="WP_347607238.1">
    <property type="nucleotide sequence ID" value="NZ_JBDPZC010000001.1"/>
</dbReference>
<comment type="similarity">
    <text evidence="1">Belongs to the LysR transcriptional regulatory family.</text>
</comment>
<dbReference type="Pfam" id="PF00126">
    <property type="entry name" value="HTH_1"/>
    <property type="match status" value="1"/>
</dbReference>
<dbReference type="Proteomes" id="UP001462640">
    <property type="component" value="Unassembled WGS sequence"/>
</dbReference>
<reference evidence="6 7" key="1">
    <citation type="submission" date="2024-05" db="EMBL/GenBank/DDBJ databases">
        <title>Roseateles sp. 2.12 16S ribosomal RNA gene Genome sequencing and assembly.</title>
        <authorList>
            <person name="Woo H."/>
        </authorList>
    </citation>
    <scope>NUCLEOTIDE SEQUENCE [LARGE SCALE GENOMIC DNA]</scope>
    <source>
        <strain evidence="6 7">2.12</strain>
    </source>
</reference>
<dbReference type="PANTHER" id="PTHR30427:SF1">
    <property type="entry name" value="TRANSCRIPTIONAL ACTIVATOR PROTEIN LYSR"/>
    <property type="match status" value="1"/>
</dbReference>
<dbReference type="PANTHER" id="PTHR30427">
    <property type="entry name" value="TRANSCRIPTIONAL ACTIVATOR PROTEIN LYSR"/>
    <property type="match status" value="1"/>
</dbReference>
<keyword evidence="2" id="KW-0805">Transcription regulation</keyword>
<name>A0ABV0GB42_9BURK</name>
<accession>A0ABV0GB42</accession>
<evidence type="ECO:0000313" key="7">
    <source>
        <dbReference type="Proteomes" id="UP001462640"/>
    </source>
</evidence>
<dbReference type="Gene3D" id="3.40.190.290">
    <property type="match status" value="1"/>
</dbReference>
<sequence>MNPDLISHRHIEIFRALMLSGGVSEAARALHTSQPTLSRELARLEFLLGYALFDRVRGRLKPTQAALSLFEEVQRSYAGLDRIVQRARALAQGHETVLELLSLPALTQALLPGACKRWQDLAPEGRISITPQESPLLEEWLSEQRYDLGLSEQATSPPGTHSELLFEADEVCVLPDGHPLLANASLALEDLRGQAFISLASQDPYRQQLDALFEAAGIARRLQLETHSAAAICECVRQGLGLSILNPLTALQFSGQGLQLRRLRVSVPYRIYIIRPLLRSRHALRASLCQAIQEEAAAARQALPPH</sequence>
<evidence type="ECO:0000256" key="4">
    <source>
        <dbReference type="ARBA" id="ARBA00023163"/>
    </source>
</evidence>
<dbReference type="Pfam" id="PF03466">
    <property type="entry name" value="LysR_substrate"/>
    <property type="match status" value="1"/>
</dbReference>
<keyword evidence="3" id="KW-0238">DNA-binding</keyword>
<feature type="domain" description="HTH lysR-type" evidence="5">
    <location>
        <begin position="6"/>
        <end position="63"/>
    </location>
</feature>
<dbReference type="Gene3D" id="1.10.10.10">
    <property type="entry name" value="Winged helix-like DNA-binding domain superfamily/Winged helix DNA-binding domain"/>
    <property type="match status" value="1"/>
</dbReference>
<dbReference type="PROSITE" id="PS50931">
    <property type="entry name" value="HTH_LYSR"/>
    <property type="match status" value="1"/>
</dbReference>
<dbReference type="SUPFAM" id="SSF53850">
    <property type="entry name" value="Periplasmic binding protein-like II"/>
    <property type="match status" value="1"/>
</dbReference>
<dbReference type="SUPFAM" id="SSF46785">
    <property type="entry name" value="Winged helix' DNA-binding domain"/>
    <property type="match status" value="1"/>
</dbReference>
<protein>
    <submittedName>
        <fullName evidence="6">LysR family transcriptional regulator</fullName>
    </submittedName>
</protein>
<dbReference type="InterPro" id="IPR005119">
    <property type="entry name" value="LysR_subst-bd"/>
</dbReference>
<evidence type="ECO:0000259" key="5">
    <source>
        <dbReference type="PROSITE" id="PS50931"/>
    </source>
</evidence>
<dbReference type="InterPro" id="IPR036388">
    <property type="entry name" value="WH-like_DNA-bd_sf"/>
</dbReference>
<evidence type="ECO:0000256" key="1">
    <source>
        <dbReference type="ARBA" id="ARBA00009437"/>
    </source>
</evidence>
<keyword evidence="4" id="KW-0804">Transcription</keyword>
<evidence type="ECO:0000313" key="6">
    <source>
        <dbReference type="EMBL" id="MEO3712275.1"/>
    </source>
</evidence>
<dbReference type="InterPro" id="IPR000847">
    <property type="entry name" value="LysR_HTH_N"/>
</dbReference>
<evidence type="ECO:0000256" key="3">
    <source>
        <dbReference type="ARBA" id="ARBA00023125"/>
    </source>
</evidence>
<dbReference type="InterPro" id="IPR036390">
    <property type="entry name" value="WH_DNA-bd_sf"/>
</dbReference>
<dbReference type="EMBL" id="JBDPZC010000001">
    <property type="protein sequence ID" value="MEO3712275.1"/>
    <property type="molecule type" value="Genomic_DNA"/>
</dbReference>
<dbReference type="PRINTS" id="PR00039">
    <property type="entry name" value="HTHLYSR"/>
</dbReference>
<proteinExistence type="inferred from homology"/>
<gene>
    <name evidence="6" type="ORF">ABDJ40_05775</name>
</gene>
<comment type="caution">
    <text evidence="6">The sequence shown here is derived from an EMBL/GenBank/DDBJ whole genome shotgun (WGS) entry which is preliminary data.</text>
</comment>